<evidence type="ECO:0000313" key="1">
    <source>
        <dbReference type="EMBL" id="UYW01878.1"/>
    </source>
</evidence>
<keyword evidence="2" id="KW-1185">Reference proteome</keyword>
<gene>
    <name evidence="1" type="ORF">K5I29_02875</name>
</gene>
<proteinExistence type="predicted"/>
<dbReference type="RefSeq" id="WP_264434353.1">
    <property type="nucleotide sequence ID" value="NZ_CP081495.1"/>
</dbReference>
<dbReference type="EMBL" id="CP081495">
    <property type="protein sequence ID" value="UYW01878.1"/>
    <property type="molecule type" value="Genomic_DNA"/>
</dbReference>
<dbReference type="Proteomes" id="UP001163328">
    <property type="component" value="Chromosome"/>
</dbReference>
<name>A0ABY6LZZ7_9FLAO</name>
<reference evidence="1" key="1">
    <citation type="submission" date="2021-08" db="EMBL/GenBank/DDBJ databases">
        <title>Flavobacterium sp. strain CC-SYL302.</title>
        <authorList>
            <person name="Lin S.-Y."/>
            <person name="Lee T.-H."/>
            <person name="Young C.-C."/>
        </authorList>
    </citation>
    <scope>NUCLEOTIDE SEQUENCE</scope>
    <source>
        <strain evidence="1">CC-SYL302</strain>
    </source>
</reference>
<accession>A0ABY6LZZ7</accession>
<sequence length="169" mass="19395">MKTEICSCQGLDAACKKCFGSGFASVNDDHKAAPKNTATKKEKKKQKFESIVPNNLSELSKSEVDALAIKLITSLDFKSKKQTQLLNAIPFNTTTFRRDFGDKFALLDALETEKQFLRSELLLIDQEIQQKKYNSKFRFKHYFSDKDLDVTSNRQLKTLLRAYKKLKNN</sequence>
<evidence type="ECO:0000313" key="2">
    <source>
        <dbReference type="Proteomes" id="UP001163328"/>
    </source>
</evidence>
<organism evidence="1 2">
    <name type="scientific">Flavobacterium agricola</name>
    <dbReference type="NCBI Taxonomy" id="2870839"/>
    <lineage>
        <taxon>Bacteria</taxon>
        <taxon>Pseudomonadati</taxon>
        <taxon>Bacteroidota</taxon>
        <taxon>Flavobacteriia</taxon>
        <taxon>Flavobacteriales</taxon>
        <taxon>Flavobacteriaceae</taxon>
        <taxon>Flavobacterium</taxon>
    </lineage>
</organism>
<protein>
    <submittedName>
        <fullName evidence="1">Uncharacterized protein</fullName>
    </submittedName>
</protein>